<dbReference type="AlphaFoldDB" id="A0A7Z1A3H2"/>
<evidence type="ECO:0000313" key="2">
    <source>
        <dbReference type="Proteomes" id="UP000078446"/>
    </source>
</evidence>
<keyword evidence="1" id="KW-0378">Hydrolase</keyword>
<dbReference type="Pfam" id="PF05944">
    <property type="entry name" value="Phage_term_smal"/>
    <property type="match status" value="1"/>
</dbReference>
<dbReference type="RefSeq" id="WP_064619024.1">
    <property type="nucleotide sequence ID" value="NZ_LXHE01000014.1"/>
</dbReference>
<keyword evidence="1" id="KW-0255">Endonuclease</keyword>
<gene>
    <name evidence="1" type="ORF">AO382_1361</name>
</gene>
<organism evidence="1 2">
    <name type="scientific">Moraxella catarrhalis</name>
    <name type="common">Branhamella catarrhalis</name>
    <dbReference type="NCBI Taxonomy" id="480"/>
    <lineage>
        <taxon>Bacteria</taxon>
        <taxon>Pseudomonadati</taxon>
        <taxon>Pseudomonadota</taxon>
        <taxon>Gammaproteobacteria</taxon>
        <taxon>Moraxellales</taxon>
        <taxon>Moraxellaceae</taxon>
        <taxon>Moraxella</taxon>
    </lineage>
</organism>
<dbReference type="GO" id="GO:0003677">
    <property type="term" value="F:DNA binding"/>
    <property type="evidence" value="ECO:0007669"/>
    <property type="project" value="InterPro"/>
</dbReference>
<dbReference type="EMBL" id="LXHE01000014">
    <property type="protein sequence ID" value="OAV00211.1"/>
    <property type="molecule type" value="Genomic_DNA"/>
</dbReference>
<name>A0A7Z1A3H2_MORCA</name>
<comment type="caution">
    <text evidence="1">The sequence shown here is derived from an EMBL/GenBank/DDBJ whole genome shotgun (WGS) entry which is preliminary data.</text>
</comment>
<evidence type="ECO:0000313" key="1">
    <source>
        <dbReference type="EMBL" id="OAV00211.1"/>
    </source>
</evidence>
<protein>
    <submittedName>
        <fullName evidence="1">Phage terminase, endonuclease subunit</fullName>
    </submittedName>
</protein>
<reference evidence="1 2" key="1">
    <citation type="journal article" date="2016" name="Genome Biol. Evol.">
        <title>Comparative Genomic Analyses of the Moraxella catarrhalis Serosensitive and Seroresistant Lineages Demonstrate Their Independent Evolution.</title>
        <authorList>
            <person name="Earl J.P."/>
            <person name="de Vries S.P."/>
            <person name="Ahmed A."/>
            <person name="Powell E."/>
            <person name="Schultz M.P."/>
            <person name="Hermans P.W."/>
            <person name="Hill D.J."/>
            <person name="Zhou Z."/>
            <person name="Constantinidou C.I."/>
            <person name="Hu F.Z."/>
            <person name="Bootsma H.J."/>
            <person name="Ehrlich G.D."/>
        </authorList>
    </citation>
    <scope>NUCLEOTIDE SEQUENCE [LARGE SCALE GENOMIC DNA]</scope>
    <source>
        <strain evidence="1 2">Z7574</strain>
    </source>
</reference>
<sequence length="225" mass="24691">MNLARAHFLKHAATQAATKAAEYGEMQHATVYELMLRQLANDKHRLKQVQSTELKIALKSQIIADYLSYAQGVVASDSGVQDEVLMYTLVWLIDLRQYSDALPIAYYAIKHNLIMPDAFKRTITTLIVEEIADNELKLIKSGQPVDIQTLESLHEFISGTDAVIDMPDPVRAKLYLAIGKHYLARAKDGDAVSASSAVDALSLALSYDDRCGGKADLAAAKKLAA</sequence>
<dbReference type="InterPro" id="IPR010270">
    <property type="entry name" value="Phage_P2_GpM"/>
</dbReference>
<dbReference type="Proteomes" id="UP000078446">
    <property type="component" value="Unassembled WGS sequence"/>
</dbReference>
<keyword evidence="1" id="KW-0540">Nuclease</keyword>
<proteinExistence type="predicted"/>
<accession>A0A7Z1A3H2</accession>
<dbReference type="GO" id="GO:0004519">
    <property type="term" value="F:endonuclease activity"/>
    <property type="evidence" value="ECO:0007669"/>
    <property type="project" value="UniProtKB-KW"/>
</dbReference>